<dbReference type="InterPro" id="IPR036291">
    <property type="entry name" value="NAD(P)-bd_dom_sf"/>
</dbReference>
<proteinExistence type="inferred from homology"/>
<keyword evidence="5" id="KW-1185">Reference proteome</keyword>
<evidence type="ECO:0000256" key="1">
    <source>
        <dbReference type="ARBA" id="ARBA00006328"/>
    </source>
</evidence>
<dbReference type="EMBL" id="JADLQN010000001">
    <property type="protein sequence ID" value="MBF6353161.1"/>
    <property type="molecule type" value="Genomic_DNA"/>
</dbReference>
<protein>
    <submittedName>
        <fullName evidence="4">NmrA/HSCARG family protein</fullName>
    </submittedName>
</protein>
<sequence>MNRSAAHHEIALVTGATGAQGGAVVRALLDRGWAVRALVRDRAKPAARALEALGAQLVAGDLDDPDSLRAAARDTDAVFSVQPSDMTAPDPETEVRQGRNVADAAAVAGVGHLVYSSVGAAPRGSGVLHFETKAEIEAYIRSIGVPATVLRPVYFMENWRHTVPEPANSERIGAIALDADTPLQMIAVADIGRIAAEAFAHRGEFIGETIEIAGDELTVRQIAEAFTRVDGIPTRFERQPADQLRTHAQELAKMYDWLDEHGHRADIAALRARFPELLTFEDWLRTGSRGR</sequence>
<reference evidence="4 5" key="1">
    <citation type="submission" date="2020-10" db="EMBL/GenBank/DDBJ databases">
        <title>Identification of Nocardia species via Next-generation sequencing and recognition of intraspecies genetic diversity.</title>
        <authorList>
            <person name="Li P."/>
            <person name="Li P."/>
            <person name="Lu B."/>
        </authorList>
    </citation>
    <scope>NUCLEOTIDE SEQUENCE [LARGE SCALE GENOMIC DNA]</scope>
    <source>
        <strain evidence="4 5">BJ06-0143</strain>
    </source>
</reference>
<dbReference type="Gene3D" id="3.90.25.10">
    <property type="entry name" value="UDP-galactose 4-epimerase, domain 1"/>
    <property type="match status" value="1"/>
</dbReference>
<accession>A0ABS0D3U1</accession>
<comment type="similarity">
    <text evidence="1">Belongs to the NmrA-type oxidoreductase family.</text>
</comment>
<dbReference type="InterPro" id="IPR051164">
    <property type="entry name" value="NmrA-like_oxidored"/>
</dbReference>
<dbReference type="InterPro" id="IPR008030">
    <property type="entry name" value="NmrA-like"/>
</dbReference>
<feature type="domain" description="NmrA-like" evidence="3">
    <location>
        <begin position="12"/>
        <end position="272"/>
    </location>
</feature>
<dbReference type="Pfam" id="PF05368">
    <property type="entry name" value="NmrA"/>
    <property type="match status" value="1"/>
</dbReference>
<evidence type="ECO:0000259" key="3">
    <source>
        <dbReference type="Pfam" id="PF05368"/>
    </source>
</evidence>
<dbReference type="PANTHER" id="PTHR42748:SF7">
    <property type="entry name" value="NMRA LIKE REDOX SENSOR 1-RELATED"/>
    <property type="match status" value="1"/>
</dbReference>
<name>A0ABS0D3U1_9NOCA</name>
<dbReference type="Proteomes" id="UP000707731">
    <property type="component" value="Unassembled WGS sequence"/>
</dbReference>
<keyword evidence="2" id="KW-0521">NADP</keyword>
<dbReference type="CDD" id="cd05251">
    <property type="entry name" value="NmrA_like_SDR_a"/>
    <property type="match status" value="1"/>
</dbReference>
<dbReference type="Gene3D" id="3.40.50.720">
    <property type="entry name" value="NAD(P)-binding Rossmann-like Domain"/>
    <property type="match status" value="1"/>
</dbReference>
<dbReference type="PANTHER" id="PTHR42748">
    <property type="entry name" value="NITROGEN METABOLITE REPRESSION PROTEIN NMRA FAMILY MEMBER"/>
    <property type="match status" value="1"/>
</dbReference>
<evidence type="ECO:0000313" key="4">
    <source>
        <dbReference type="EMBL" id="MBF6353161.1"/>
    </source>
</evidence>
<evidence type="ECO:0000313" key="5">
    <source>
        <dbReference type="Proteomes" id="UP000707731"/>
    </source>
</evidence>
<dbReference type="RefSeq" id="WP_195000107.1">
    <property type="nucleotide sequence ID" value="NZ_JADLQN010000001.1"/>
</dbReference>
<gene>
    <name evidence="4" type="ORF">IU449_01110</name>
</gene>
<dbReference type="SUPFAM" id="SSF51735">
    <property type="entry name" value="NAD(P)-binding Rossmann-fold domains"/>
    <property type="match status" value="1"/>
</dbReference>
<comment type="caution">
    <text evidence="4">The sequence shown here is derived from an EMBL/GenBank/DDBJ whole genome shotgun (WGS) entry which is preliminary data.</text>
</comment>
<organism evidence="4 5">
    <name type="scientific">Nocardia higoensis</name>
    <dbReference type="NCBI Taxonomy" id="228599"/>
    <lineage>
        <taxon>Bacteria</taxon>
        <taxon>Bacillati</taxon>
        <taxon>Actinomycetota</taxon>
        <taxon>Actinomycetes</taxon>
        <taxon>Mycobacteriales</taxon>
        <taxon>Nocardiaceae</taxon>
        <taxon>Nocardia</taxon>
    </lineage>
</organism>
<evidence type="ECO:0000256" key="2">
    <source>
        <dbReference type="ARBA" id="ARBA00022857"/>
    </source>
</evidence>